<evidence type="ECO:0000256" key="2">
    <source>
        <dbReference type="ARBA" id="ARBA00023002"/>
    </source>
</evidence>
<dbReference type="Pfam" id="PF01070">
    <property type="entry name" value="FMN_dh"/>
    <property type="match status" value="1"/>
</dbReference>
<proteinExistence type="predicted"/>
<comment type="cofactor">
    <cofactor evidence="1">
        <name>FMN</name>
        <dbReference type="ChEBI" id="CHEBI:58210"/>
    </cofactor>
</comment>
<dbReference type="InterPro" id="IPR000262">
    <property type="entry name" value="FMN-dep_DH"/>
</dbReference>
<dbReference type="Proteomes" id="UP000235728">
    <property type="component" value="Unassembled WGS sequence"/>
</dbReference>
<keyword evidence="2" id="KW-0560">Oxidoreductase</keyword>
<dbReference type="InterPro" id="IPR037396">
    <property type="entry name" value="FMN_HAD"/>
</dbReference>
<dbReference type="PROSITE" id="PS51349">
    <property type="entry name" value="FMN_HYDROXY_ACID_DH_2"/>
    <property type="match status" value="1"/>
</dbReference>
<evidence type="ECO:0000259" key="3">
    <source>
        <dbReference type="PROSITE" id="PS51349"/>
    </source>
</evidence>
<dbReference type="Gene3D" id="3.20.20.70">
    <property type="entry name" value="Aldolase class I"/>
    <property type="match status" value="1"/>
</dbReference>
<evidence type="ECO:0000313" key="4">
    <source>
        <dbReference type="EMBL" id="PMB65767.1"/>
    </source>
</evidence>
<dbReference type="PANTHER" id="PTHR10578:SF143">
    <property type="entry name" value="FMN-DEPENDENT ALPHA-HYDROXY ACID DEHYDROGENASE PB1A11.03"/>
    <property type="match status" value="1"/>
</dbReference>
<dbReference type="EMBL" id="MRVG01000009">
    <property type="protein sequence ID" value="PMB65767.1"/>
    <property type="molecule type" value="Genomic_DNA"/>
</dbReference>
<reference evidence="4 5" key="1">
    <citation type="journal article" date="2016" name="Appl. Microbiol. Biotechnol.">
        <title>Characterization of T-DNA insertion mutants with decreased virulence in the entomopathogenic fungus Beauveria bassiana JEF-007.</title>
        <authorList>
            <person name="Kim S."/>
            <person name="Lee S.J."/>
            <person name="Nai Y.S."/>
            <person name="Yu J.S."/>
            <person name="Lee M.R."/>
            <person name="Yang Y.T."/>
            <person name="Kim J.S."/>
        </authorList>
    </citation>
    <scope>NUCLEOTIDE SEQUENCE [LARGE SCALE GENOMIC DNA]</scope>
    <source>
        <strain evidence="4 5">JEF-007</strain>
    </source>
</reference>
<dbReference type="AlphaFoldDB" id="A0A2N6NEQ2"/>
<protein>
    <submittedName>
        <fullName evidence="4">Hydroxyacid oxidase 1</fullName>
    </submittedName>
</protein>
<comment type="caution">
    <text evidence="4">The sequence shown here is derived from an EMBL/GenBank/DDBJ whole genome shotgun (WGS) entry which is preliminary data.</text>
</comment>
<dbReference type="SUPFAM" id="SSF51395">
    <property type="entry name" value="FMN-linked oxidoreductases"/>
    <property type="match status" value="1"/>
</dbReference>
<evidence type="ECO:0000256" key="1">
    <source>
        <dbReference type="ARBA" id="ARBA00001917"/>
    </source>
</evidence>
<dbReference type="InterPro" id="IPR013785">
    <property type="entry name" value="Aldolase_TIM"/>
</dbReference>
<sequence length="89" mass="9877">MHIDKQIGTAKASAELGVPFTLSTSSTTGIEELVEACPESDECFWLYWPLDEEITSSILSRAKKNSFQTLVDTANIPFLVSVGHILRKY</sequence>
<accession>A0A2N6NEQ2</accession>
<organism evidence="4 5">
    <name type="scientific">Beauveria bassiana</name>
    <name type="common">White muscardine disease fungus</name>
    <name type="synonym">Tritirachium shiotae</name>
    <dbReference type="NCBI Taxonomy" id="176275"/>
    <lineage>
        <taxon>Eukaryota</taxon>
        <taxon>Fungi</taxon>
        <taxon>Dikarya</taxon>
        <taxon>Ascomycota</taxon>
        <taxon>Pezizomycotina</taxon>
        <taxon>Sordariomycetes</taxon>
        <taxon>Hypocreomycetidae</taxon>
        <taxon>Hypocreales</taxon>
        <taxon>Cordycipitaceae</taxon>
        <taxon>Beauveria</taxon>
    </lineage>
</organism>
<dbReference type="PANTHER" id="PTHR10578">
    <property type="entry name" value="S -2-HYDROXY-ACID OXIDASE-RELATED"/>
    <property type="match status" value="1"/>
</dbReference>
<evidence type="ECO:0000313" key="5">
    <source>
        <dbReference type="Proteomes" id="UP000235728"/>
    </source>
</evidence>
<feature type="domain" description="FMN hydroxy acid dehydrogenase" evidence="3">
    <location>
        <begin position="1"/>
        <end position="89"/>
    </location>
</feature>
<gene>
    <name evidence="4" type="primary">Hao1</name>
    <name evidence="4" type="ORF">BM221_007964</name>
</gene>
<name>A0A2N6NEQ2_BEABA</name>
<dbReference type="GO" id="GO:0016491">
    <property type="term" value="F:oxidoreductase activity"/>
    <property type="evidence" value="ECO:0007669"/>
    <property type="project" value="UniProtKB-KW"/>
</dbReference>